<feature type="compositionally biased region" description="Polar residues" evidence="2">
    <location>
        <begin position="1"/>
        <end position="17"/>
    </location>
</feature>
<dbReference type="InterPro" id="IPR006315">
    <property type="entry name" value="OM_autotransptr_brl_dom"/>
</dbReference>
<dbReference type="Proteomes" id="UP000318801">
    <property type="component" value="Unassembled WGS sequence"/>
</dbReference>
<dbReference type="NCBIfam" id="TIGR02601">
    <property type="entry name" value="autotrns_rpt"/>
    <property type="match status" value="1"/>
</dbReference>
<dbReference type="PROSITE" id="PS51208">
    <property type="entry name" value="AUTOTRANSPORTER"/>
    <property type="match status" value="1"/>
</dbReference>
<evidence type="ECO:0000256" key="2">
    <source>
        <dbReference type="SAM" id="MobiDB-lite"/>
    </source>
</evidence>
<keyword evidence="1" id="KW-0732">Signal</keyword>
<dbReference type="Gene3D" id="2.40.128.130">
    <property type="entry name" value="Autotransporter beta-domain"/>
    <property type="match status" value="1"/>
</dbReference>
<dbReference type="InterPro" id="IPR005546">
    <property type="entry name" value="Autotransporte_beta"/>
</dbReference>
<organism evidence="4 5">
    <name type="scientific">Martelella alba</name>
    <dbReference type="NCBI Taxonomy" id="2590451"/>
    <lineage>
        <taxon>Bacteria</taxon>
        <taxon>Pseudomonadati</taxon>
        <taxon>Pseudomonadota</taxon>
        <taxon>Alphaproteobacteria</taxon>
        <taxon>Hyphomicrobiales</taxon>
        <taxon>Aurantimonadaceae</taxon>
        <taxon>Martelella</taxon>
    </lineage>
</organism>
<evidence type="ECO:0000256" key="1">
    <source>
        <dbReference type="ARBA" id="ARBA00022729"/>
    </source>
</evidence>
<evidence type="ECO:0000313" key="4">
    <source>
        <dbReference type="EMBL" id="TPW26750.1"/>
    </source>
</evidence>
<dbReference type="InterPro" id="IPR030895">
    <property type="entry name" value="T5SS_PEPC_rpt"/>
</dbReference>
<feature type="region of interest" description="Disordered" evidence="2">
    <location>
        <begin position="1"/>
        <end position="23"/>
    </location>
</feature>
<evidence type="ECO:0000259" key="3">
    <source>
        <dbReference type="PROSITE" id="PS51208"/>
    </source>
</evidence>
<dbReference type="Pfam" id="PF12951">
    <property type="entry name" value="PATR"/>
    <property type="match status" value="3"/>
</dbReference>
<keyword evidence="5" id="KW-1185">Reference proteome</keyword>
<dbReference type="SUPFAM" id="SSF103515">
    <property type="entry name" value="Autotransporter"/>
    <property type="match status" value="1"/>
</dbReference>
<comment type="caution">
    <text evidence="4">The sequence shown here is derived from an EMBL/GenBank/DDBJ whole genome shotgun (WGS) entry which is preliminary data.</text>
</comment>
<dbReference type="NCBIfam" id="TIGR04393">
    <property type="entry name" value="rpt_T5SS_PEPC"/>
    <property type="match status" value="4"/>
</dbReference>
<dbReference type="GO" id="GO:0019867">
    <property type="term" value="C:outer membrane"/>
    <property type="evidence" value="ECO:0007669"/>
    <property type="project" value="InterPro"/>
</dbReference>
<dbReference type="InterPro" id="IPR036709">
    <property type="entry name" value="Autotransporte_beta_dom_sf"/>
</dbReference>
<dbReference type="NCBIfam" id="TIGR01414">
    <property type="entry name" value="autotrans_barl"/>
    <property type="match status" value="1"/>
</dbReference>
<protein>
    <submittedName>
        <fullName evidence="4">Autotransporter domain-containing protein</fullName>
    </submittedName>
</protein>
<proteinExistence type="predicted"/>
<dbReference type="InterPro" id="IPR013425">
    <property type="entry name" value="Autotrns_rpt"/>
</dbReference>
<dbReference type="SUPFAM" id="SSF51126">
    <property type="entry name" value="Pectin lyase-like"/>
    <property type="match status" value="3"/>
</dbReference>
<gene>
    <name evidence="4" type="ORF">FJU08_21820</name>
</gene>
<dbReference type="OrthoDB" id="7872833at2"/>
<dbReference type="SMART" id="SM00869">
    <property type="entry name" value="Autotransporter"/>
    <property type="match status" value="1"/>
</dbReference>
<evidence type="ECO:0000313" key="5">
    <source>
        <dbReference type="Proteomes" id="UP000318801"/>
    </source>
</evidence>
<dbReference type="EMBL" id="VHLG01000024">
    <property type="protein sequence ID" value="TPW26750.1"/>
    <property type="molecule type" value="Genomic_DNA"/>
</dbReference>
<reference evidence="4 5" key="1">
    <citation type="submission" date="2019-06" db="EMBL/GenBank/DDBJ databases">
        <authorList>
            <person name="Li M."/>
        </authorList>
    </citation>
    <scope>NUCLEOTIDE SEQUENCE [LARGE SCALE GENOMIC DNA]</scope>
    <source>
        <strain evidence="4 5">BGMRC2036</strain>
    </source>
</reference>
<accession>A0A506TZ34</accession>
<sequence length="1488" mass="148969">MTRTISKQAASTTNAGKTKTHRGTLMKKRRALLLAQSACAGVVAGFVCFGADDAAAFIETCPSNPINTTGVTVVSKTCVFAGTLYVGKTQDGELTISGGGKVESESGSVGAGANGQVTVTGSGSSWILTGDMMSSAGRLYVGQSGDGTLTISDGGYVSNLQAYVIGDSSTVTVTGKDSHWDNGAAVQLGGLGTSILRIEDQGKVSGVDMLVGGGSSVISVESGTIIVSDANSLLDLSGSLTIGSNASSTMTISQGGTVNSGTGIIAKETLSNSAVTVTGAGSKWAIQSTLVVGLSGQGALSILDGGLVEVGSSLSISGKALAGATDAPGQVLVSGTGSQLTVGSKLTIGTIVSQGPSSSLQVADGGTVDISGTLTVGSSSSGEMVIDNGTVKAENVIVGEMSFGEVYLVNGGVLEADEISLSRPVEGTVTGGWLNIGVEWPVDNMKTATAPGTLNASKVIFEDDSAALNFMHTSEDYVFSADLVDDGNNTSAKITQAAGTTTLTGDGSTFAGIIQITGGALYVDNKLGTDQTTITVSDSYYYGSGTLGGSGSVGGNVQVGYKSEAILSPGSLSTTGTLSIGGNLALKEGATTVFRLNTPDVSGATTNDYIVVGGDLELDGVLETTAAAPGYYYLISYDGTLSGAFDSVTVSGLVDGTGIVDTDRAGEVNITITGTISGGGGESQTVQFWDGSAVNANMYVDGGSGTWNLTNTNWTLSDGWTNDVWGGYVGVFMGDAGTVTVEGTQEFDTLQFKTDGYVVNGGALALSPASGDGGIFNIDGGVSATVSSMIVDGTKSMLIKAGDGTLILTGDNSYTGGTRVIAGRLVGNVGSIRGDIAMQGVVEFAQDTDGTFAGDIDGYNGVAGQMVKSGAGALTLTGTSTVDWSVEEGNLISTTELFFGDLDVAESASMTFDQAFDGTYSGTISGSGDIIFTGGGLVTLTGDSTDYTGASTVSNFTLHLDGNIGGTISLSGSGKLTGNGTVGSISVDNGGTVSPGNSIGTINVAGDVSFGAGSIYEVETEPSDTTADLIVATGTATLTGGDVLHIGFTGSYAAESEYTILTADGGVTGTFDGVTTTLAYLDPFLEYTSNSVLLRLERNAVAFAEYAETPNQRATANGAESLEAGNSVYDALLGLEAADAPAAFDALSGEIHASVKTGMIEDSRFIRDAALGRVRAATGSACGEPAGSVPLTAAQTAEREANGCADGLSTPAYGAWMQAFGGAGHVDGDGNAAKLDTNTGGFIIGGDAGFGDAGVVGFMAGYQSSSYDVDERASSADATSYQIGIYGGTSFEGFNISGGAAYAWSDIDTARTAAFTGFSDTLTGSTNGGTAQVFGEIGYEFDLGTATIEPFAGLAYVSVHTDAYSETGGAAALAIASDTTDMTYSTLGLRGAVAFDKTARLTGMLGWRHAYGTLSPTAVNAFAGGTPFTVAGVPVGEDVALVSAGVEFDLGALSTSGLKSASLTLSYDGQFGSGVADSAAMARFSFKF</sequence>
<dbReference type="InterPro" id="IPR011050">
    <property type="entry name" value="Pectin_lyase_fold/virulence"/>
</dbReference>
<dbReference type="RefSeq" id="WP_141151164.1">
    <property type="nucleotide sequence ID" value="NZ_VHLG01000024.1"/>
</dbReference>
<feature type="domain" description="Autotransporter" evidence="3">
    <location>
        <begin position="1208"/>
        <end position="1488"/>
    </location>
</feature>
<name>A0A506TZ34_9HYPH</name>
<dbReference type="Pfam" id="PF03797">
    <property type="entry name" value="Autotransporter"/>
    <property type="match status" value="1"/>
</dbReference>